<feature type="region of interest" description="Disordered" evidence="1">
    <location>
        <begin position="562"/>
        <end position="616"/>
    </location>
</feature>
<name>K8FAZ2_9CHLO</name>
<evidence type="ECO:0000313" key="3">
    <source>
        <dbReference type="Proteomes" id="UP000198341"/>
    </source>
</evidence>
<gene>
    <name evidence="2" type="ordered locus">Bathy12g02450</name>
</gene>
<feature type="region of interest" description="Disordered" evidence="1">
    <location>
        <begin position="33"/>
        <end position="53"/>
    </location>
</feature>
<accession>K8FAZ2</accession>
<organism evidence="2 3">
    <name type="scientific">Bathycoccus prasinos</name>
    <dbReference type="NCBI Taxonomy" id="41875"/>
    <lineage>
        <taxon>Eukaryota</taxon>
        <taxon>Viridiplantae</taxon>
        <taxon>Chlorophyta</taxon>
        <taxon>Mamiellophyceae</taxon>
        <taxon>Mamiellales</taxon>
        <taxon>Bathycoccaceae</taxon>
        <taxon>Bathycoccus</taxon>
    </lineage>
</organism>
<keyword evidence="3" id="KW-1185">Reference proteome</keyword>
<protein>
    <submittedName>
        <fullName evidence="2">Uncharacterized protein</fullName>
    </submittedName>
</protein>
<feature type="region of interest" description="Disordered" evidence="1">
    <location>
        <begin position="398"/>
        <end position="432"/>
    </location>
</feature>
<dbReference type="GeneID" id="19012393"/>
<dbReference type="EMBL" id="FO082267">
    <property type="protein sequence ID" value="CCO18788.1"/>
    <property type="molecule type" value="Genomic_DNA"/>
</dbReference>
<evidence type="ECO:0000256" key="1">
    <source>
        <dbReference type="SAM" id="MobiDB-lite"/>
    </source>
</evidence>
<proteinExistence type="predicted"/>
<dbReference type="OrthoDB" id="496967at2759"/>
<dbReference type="RefSeq" id="XP_007509673.1">
    <property type="nucleotide sequence ID" value="XM_007509611.1"/>
</dbReference>
<dbReference type="KEGG" id="bpg:Bathy12g02450"/>
<evidence type="ECO:0000313" key="2">
    <source>
        <dbReference type="EMBL" id="CCO18788.1"/>
    </source>
</evidence>
<dbReference type="AlphaFoldDB" id="K8FAZ2"/>
<feature type="compositionally biased region" description="Low complexity" evidence="1">
    <location>
        <begin position="415"/>
        <end position="432"/>
    </location>
</feature>
<feature type="compositionally biased region" description="Polar residues" evidence="1">
    <location>
        <begin position="563"/>
        <end position="573"/>
    </location>
</feature>
<reference evidence="2 3" key="1">
    <citation type="submission" date="2011-10" db="EMBL/GenBank/DDBJ databases">
        <authorList>
            <person name="Genoscope - CEA"/>
        </authorList>
    </citation>
    <scope>NUCLEOTIDE SEQUENCE [LARGE SCALE GENOMIC DNA]</scope>
    <source>
        <strain evidence="2 3">RCC 1105</strain>
    </source>
</reference>
<dbReference type="Proteomes" id="UP000198341">
    <property type="component" value="Chromosome 12"/>
</dbReference>
<feature type="compositionally biased region" description="Acidic residues" evidence="1">
    <location>
        <begin position="37"/>
        <end position="46"/>
    </location>
</feature>
<dbReference type="SUPFAM" id="SSF101898">
    <property type="entry name" value="NHL repeat"/>
    <property type="match status" value="1"/>
</dbReference>
<sequence>MEGEDKIKKEQHSNDLRRRARLAVMNSKRVLLSSTNDDFDENEEEDSPTRKVSEEEDVTVVVDFIGDGLRGARKWLGAATVIDKETKETTFYGVPSHARRVLKVVAKTGLVSVVGPDLGDRKFKYLRGVTSVDEESEEPTIFALPAWGDNVLRSDFNREEENEVPEIANWMEELYLRDANDRTKWEEKWMWHGGQIAKTKDGNLYAIPCNAKAVLRVDVKQARNGKNATEKAKAISMVGEDVISKMSGAQNNKFYGGITGSDGNIYGVPYCADKVLKVIPDERNPRVELLDGEGALHEIAKGKDYKWHGGTYCPIDECIYGFPSHADKILRIDCKTGKVTQIGGNFPQDMNEGRYKWGGGAVDREGRVYAIPSDCACVLRIDPRTTVKVKHIITEENNNNKNNNECGYESESQKSAPSSPGASLSSSPSAAGEGFRKVTFDFNKAREKSYSMERKNSRKKQTVVEVEEPLVEFLGLGLPGMLPNLRNKWQGGVLANDGMIYGVPCDAPYVLRINPETAECSFVGGDLGTMEDKYQGGFLAHDGCIYCIPENAEHVMRIHPPGSTASPKSQSLKAHNAAVETPIPLTKSQRKKFLNRRNRERSGGSKLLNSTHVAHHSAEKNSRSSCCRLSSSSRGCF</sequence>
<dbReference type="eggNOG" id="ENOG502S0CC">
    <property type="taxonomic scope" value="Eukaryota"/>
</dbReference>
<feature type="compositionally biased region" description="Basic residues" evidence="1">
    <location>
        <begin position="588"/>
        <end position="599"/>
    </location>
</feature>